<dbReference type="KEGG" id="nsh:GXM_08156"/>
<accession>A0A5P8WDP3</accession>
<organism evidence="1 2">
    <name type="scientific">Nostoc sphaeroides CCNUC1</name>
    <dbReference type="NCBI Taxonomy" id="2653204"/>
    <lineage>
        <taxon>Bacteria</taxon>
        <taxon>Bacillati</taxon>
        <taxon>Cyanobacteriota</taxon>
        <taxon>Cyanophyceae</taxon>
        <taxon>Nostocales</taxon>
        <taxon>Nostocaceae</taxon>
        <taxon>Nostoc</taxon>
    </lineage>
</organism>
<dbReference type="AlphaFoldDB" id="A0A5P8WDP3"/>
<dbReference type="Proteomes" id="UP000326678">
    <property type="component" value="Chromosome Gxm2"/>
</dbReference>
<dbReference type="InterPro" id="IPR009057">
    <property type="entry name" value="Homeodomain-like_sf"/>
</dbReference>
<reference evidence="1 2" key="1">
    <citation type="submission" date="2019-10" db="EMBL/GenBank/DDBJ databases">
        <title>Genomic and transcriptomic insights into the perfect genentic adaptation of a filamentous nitrogen-fixing cyanobacterium to rice fields.</title>
        <authorList>
            <person name="Chen Z."/>
        </authorList>
    </citation>
    <scope>NUCLEOTIDE SEQUENCE [LARGE SCALE GENOMIC DNA]</scope>
    <source>
        <strain evidence="1">CCNUC1</strain>
    </source>
</reference>
<protein>
    <submittedName>
        <fullName evidence="1">Transposase</fullName>
    </submittedName>
</protein>
<keyword evidence="2" id="KW-1185">Reference proteome</keyword>
<dbReference type="SUPFAM" id="SSF46689">
    <property type="entry name" value="Homeodomain-like"/>
    <property type="match status" value="1"/>
</dbReference>
<sequence>MPAKNHLTSQQIEKLQKALKLEENGEIRERILILLLLNDGKTRANIAEFLGCSLNKVSYWCVHGDPENLESLKDERMKGNHKKATDKYIEILLETIDKEPEELGYEFGRWTAQRLATYLEQLTGIQLSGSQVRRILEKKSTSTSGQNIA</sequence>
<gene>
    <name evidence="1" type="ORF">GXM_08156</name>
</gene>
<name>A0A5P8WDP3_9NOSO</name>
<evidence type="ECO:0000313" key="2">
    <source>
        <dbReference type="Proteomes" id="UP000326678"/>
    </source>
</evidence>
<evidence type="ECO:0000313" key="1">
    <source>
        <dbReference type="EMBL" id="QFS50662.1"/>
    </source>
</evidence>
<dbReference type="Pfam" id="PF13565">
    <property type="entry name" value="HTH_32"/>
    <property type="match status" value="1"/>
</dbReference>
<proteinExistence type="predicted"/>
<dbReference type="EMBL" id="CP045227">
    <property type="protein sequence ID" value="QFS50662.1"/>
    <property type="molecule type" value="Genomic_DNA"/>
</dbReference>